<feature type="binding site" evidence="2">
    <location>
        <position position="208"/>
    </location>
    <ligand>
        <name>Mg(2+)</name>
        <dbReference type="ChEBI" id="CHEBI:18420"/>
        <label>1</label>
        <note>catalytic</note>
    </ligand>
</feature>
<comment type="cofactor">
    <cofactor evidence="2">
        <name>Mg(2+)</name>
        <dbReference type="ChEBI" id="CHEBI:18420"/>
    </cofactor>
</comment>
<dbReference type="AlphaFoldDB" id="A0A1N6NPX9"/>
<sequence length="275" mass="29286">MSCLELLKPVTESVLSAGALLAAEWERPNGPRGHGDKADIDAEIEVVLRAGLLELLDCDFWGEETGARLTDHEYCWVVDPNDGTRDFLLGRKGSAVSVGLLRNARPILGVVFAPVTLDRGPDCISWATGCNNVIRNGREVLSQLAQATLAPGSHVLVSTAAANKPELNAELCAPADFIPMPSIAYRLARVAAGDAVACASLVPVSAHDVVGGHALLIGAHGVLLNQDGHPISYDSKAQMATVSQRCFGGAPEACRDLVQRDWNRLFSDRRNISGY</sequence>
<dbReference type="InterPro" id="IPR000760">
    <property type="entry name" value="Inositol_monophosphatase-like"/>
</dbReference>
<evidence type="ECO:0000256" key="1">
    <source>
        <dbReference type="ARBA" id="ARBA00009759"/>
    </source>
</evidence>
<dbReference type="Pfam" id="PF00459">
    <property type="entry name" value="Inositol_P"/>
    <property type="match status" value="1"/>
</dbReference>
<keyword evidence="2" id="KW-0479">Metal-binding</keyword>
<feature type="binding site" evidence="2">
    <location>
        <position position="63"/>
    </location>
    <ligand>
        <name>Mg(2+)</name>
        <dbReference type="ChEBI" id="CHEBI:18420"/>
        <label>1</label>
        <note>catalytic</note>
    </ligand>
</feature>
<dbReference type="Gene3D" id="3.30.540.10">
    <property type="entry name" value="Fructose-1,6-Bisphosphatase, subunit A, domain 1"/>
    <property type="match status" value="1"/>
</dbReference>
<protein>
    <submittedName>
        <fullName evidence="3">Myo-inositol-1(Or 4)-monophosphatase</fullName>
    </submittedName>
</protein>
<dbReference type="PANTHER" id="PTHR20854:SF4">
    <property type="entry name" value="INOSITOL-1-MONOPHOSPHATASE-RELATED"/>
    <property type="match status" value="1"/>
</dbReference>
<organism evidence="3 4">
    <name type="scientific">Aquipseudomonas alcaligenes</name>
    <name type="common">Pseudomonas alcaligenes</name>
    <dbReference type="NCBI Taxonomy" id="43263"/>
    <lineage>
        <taxon>Bacteria</taxon>
        <taxon>Pseudomonadati</taxon>
        <taxon>Pseudomonadota</taxon>
        <taxon>Gammaproteobacteria</taxon>
        <taxon>Pseudomonadales</taxon>
        <taxon>Pseudomonadaceae</taxon>
        <taxon>Aquipseudomonas</taxon>
    </lineage>
</organism>
<evidence type="ECO:0000313" key="3">
    <source>
        <dbReference type="EMBL" id="SIP94067.1"/>
    </source>
</evidence>
<accession>A0A1N6NPX9</accession>
<dbReference type="GO" id="GO:0007165">
    <property type="term" value="P:signal transduction"/>
    <property type="evidence" value="ECO:0007669"/>
    <property type="project" value="TreeGrafter"/>
</dbReference>
<dbReference type="EMBL" id="FTMP01000001">
    <property type="protein sequence ID" value="SIP94067.1"/>
    <property type="molecule type" value="Genomic_DNA"/>
</dbReference>
<evidence type="ECO:0000256" key="2">
    <source>
        <dbReference type="PIRSR" id="PIRSR600760-2"/>
    </source>
</evidence>
<dbReference type="SUPFAM" id="SSF56655">
    <property type="entry name" value="Carbohydrate phosphatase"/>
    <property type="match status" value="1"/>
</dbReference>
<dbReference type="GO" id="GO:0006020">
    <property type="term" value="P:inositol metabolic process"/>
    <property type="evidence" value="ECO:0007669"/>
    <property type="project" value="TreeGrafter"/>
</dbReference>
<dbReference type="Gene3D" id="3.40.190.80">
    <property type="match status" value="1"/>
</dbReference>
<name>A0A1N6NPX9_AQUAC</name>
<feature type="binding site" evidence="2">
    <location>
        <position position="82"/>
    </location>
    <ligand>
        <name>Mg(2+)</name>
        <dbReference type="ChEBI" id="CHEBI:18420"/>
        <label>1</label>
        <note>catalytic</note>
    </ligand>
</feature>
<dbReference type="RefSeq" id="WP_076423736.1">
    <property type="nucleotide sequence ID" value="NZ_FTMP01000001.1"/>
</dbReference>
<dbReference type="Proteomes" id="UP000185841">
    <property type="component" value="Unassembled WGS sequence"/>
</dbReference>
<dbReference type="GO" id="GO:0046872">
    <property type="term" value="F:metal ion binding"/>
    <property type="evidence" value="ECO:0007669"/>
    <property type="project" value="UniProtKB-KW"/>
</dbReference>
<dbReference type="GO" id="GO:0008934">
    <property type="term" value="F:inositol monophosphate 1-phosphatase activity"/>
    <property type="evidence" value="ECO:0007669"/>
    <property type="project" value="TreeGrafter"/>
</dbReference>
<gene>
    <name evidence="3" type="ORF">SAMN05878282_101456</name>
</gene>
<feature type="binding site" evidence="2">
    <location>
        <position position="79"/>
    </location>
    <ligand>
        <name>Mg(2+)</name>
        <dbReference type="ChEBI" id="CHEBI:18420"/>
        <label>1</label>
        <note>catalytic</note>
    </ligand>
</feature>
<keyword evidence="2" id="KW-0460">Magnesium</keyword>
<proteinExistence type="inferred from homology"/>
<dbReference type="PANTHER" id="PTHR20854">
    <property type="entry name" value="INOSITOL MONOPHOSPHATASE"/>
    <property type="match status" value="1"/>
</dbReference>
<comment type="similarity">
    <text evidence="1">Belongs to the inositol monophosphatase superfamily.</text>
</comment>
<reference evidence="3 4" key="1">
    <citation type="submission" date="2017-01" db="EMBL/GenBank/DDBJ databases">
        <authorList>
            <person name="Mah S.A."/>
            <person name="Swanson W.J."/>
            <person name="Moy G.W."/>
            <person name="Vacquier V.D."/>
        </authorList>
    </citation>
    <scope>NUCLEOTIDE SEQUENCE [LARGE SCALE GENOMIC DNA]</scope>
    <source>
        <strain evidence="3 4">RU36E</strain>
    </source>
</reference>
<evidence type="ECO:0000313" key="4">
    <source>
        <dbReference type="Proteomes" id="UP000185841"/>
    </source>
</evidence>